<evidence type="ECO:0000259" key="6">
    <source>
        <dbReference type="Pfam" id="PF01978"/>
    </source>
</evidence>
<evidence type="ECO:0000259" key="7">
    <source>
        <dbReference type="Pfam" id="PF13404"/>
    </source>
</evidence>
<dbReference type="Pfam" id="PF01978">
    <property type="entry name" value="TrmB"/>
    <property type="match status" value="1"/>
</dbReference>
<dbReference type="SUPFAM" id="SSF54909">
    <property type="entry name" value="Dimeric alpha+beta barrel"/>
    <property type="match status" value="2"/>
</dbReference>
<dbReference type="SMART" id="SM00344">
    <property type="entry name" value="HTH_ASNC"/>
    <property type="match status" value="2"/>
</dbReference>
<feature type="domain" description="HTH asnC-type" evidence="7">
    <location>
        <begin position="40"/>
        <end position="80"/>
    </location>
</feature>
<feature type="region of interest" description="Disordered" evidence="4">
    <location>
        <begin position="1"/>
        <end position="34"/>
    </location>
</feature>
<feature type="domain" description="Transcription regulator TrmB N-terminal" evidence="6">
    <location>
        <begin position="214"/>
        <end position="262"/>
    </location>
</feature>
<proteinExistence type="predicted"/>
<dbReference type="PANTHER" id="PTHR30154">
    <property type="entry name" value="LEUCINE-RESPONSIVE REGULATORY PROTEIN"/>
    <property type="match status" value="1"/>
</dbReference>
<accession>A0ABP6CVB0</accession>
<evidence type="ECO:0000313" key="8">
    <source>
        <dbReference type="EMBL" id="GAA2624393.1"/>
    </source>
</evidence>
<keyword evidence="1" id="KW-0805">Transcription regulation</keyword>
<dbReference type="InterPro" id="IPR019887">
    <property type="entry name" value="Tscrpt_reg_AsnC/Lrp_C"/>
</dbReference>
<evidence type="ECO:0000256" key="4">
    <source>
        <dbReference type="SAM" id="MobiDB-lite"/>
    </source>
</evidence>
<dbReference type="EMBL" id="BAAARJ010000014">
    <property type="protein sequence ID" value="GAA2624393.1"/>
    <property type="molecule type" value="Genomic_DNA"/>
</dbReference>
<dbReference type="Pfam" id="PF13404">
    <property type="entry name" value="HTH_AsnC-type"/>
    <property type="match status" value="1"/>
</dbReference>
<evidence type="ECO:0000259" key="5">
    <source>
        <dbReference type="Pfam" id="PF01037"/>
    </source>
</evidence>
<keyword evidence="3" id="KW-0804">Transcription</keyword>
<dbReference type="SUPFAM" id="SSF46785">
    <property type="entry name" value="Winged helix' DNA-binding domain"/>
    <property type="match status" value="2"/>
</dbReference>
<dbReference type="Pfam" id="PF01037">
    <property type="entry name" value="AsnC_trans_reg"/>
    <property type="match status" value="1"/>
</dbReference>
<protein>
    <submittedName>
        <fullName evidence="8">Lrp/AsnC family transcriptional regulator</fullName>
    </submittedName>
</protein>
<name>A0ABP6CVB0_9ACTN</name>
<dbReference type="Gene3D" id="3.30.70.920">
    <property type="match status" value="2"/>
</dbReference>
<evidence type="ECO:0000313" key="9">
    <source>
        <dbReference type="Proteomes" id="UP001501447"/>
    </source>
</evidence>
<reference evidence="9" key="1">
    <citation type="journal article" date="2019" name="Int. J. Syst. Evol. Microbiol.">
        <title>The Global Catalogue of Microorganisms (GCM) 10K type strain sequencing project: providing services to taxonomists for standard genome sequencing and annotation.</title>
        <authorList>
            <consortium name="The Broad Institute Genomics Platform"/>
            <consortium name="The Broad Institute Genome Sequencing Center for Infectious Disease"/>
            <person name="Wu L."/>
            <person name="Ma J."/>
        </authorList>
    </citation>
    <scope>NUCLEOTIDE SEQUENCE [LARGE SCALE GENOMIC DNA]</scope>
    <source>
        <strain evidence="9">JCM 16373</strain>
    </source>
</reference>
<keyword evidence="2" id="KW-0238">DNA-binding</keyword>
<dbReference type="Proteomes" id="UP001501447">
    <property type="component" value="Unassembled WGS sequence"/>
</dbReference>
<dbReference type="InterPro" id="IPR000485">
    <property type="entry name" value="AsnC-type_HTH_dom"/>
</dbReference>
<dbReference type="InterPro" id="IPR019888">
    <property type="entry name" value="Tscrpt_reg_AsnC-like"/>
</dbReference>
<dbReference type="InterPro" id="IPR036390">
    <property type="entry name" value="WH_DNA-bd_sf"/>
</dbReference>
<dbReference type="InterPro" id="IPR011008">
    <property type="entry name" value="Dimeric_a/b-barrel"/>
</dbReference>
<organism evidence="8 9">
    <name type="scientific">Streptomyces axinellae</name>
    <dbReference type="NCBI Taxonomy" id="552788"/>
    <lineage>
        <taxon>Bacteria</taxon>
        <taxon>Bacillati</taxon>
        <taxon>Actinomycetota</taxon>
        <taxon>Actinomycetes</taxon>
        <taxon>Kitasatosporales</taxon>
        <taxon>Streptomycetaceae</taxon>
        <taxon>Streptomyces</taxon>
    </lineage>
</organism>
<sequence>MPPSTDRAPAGRPTSGPASADHVPAVHTRRSAAHPEERLLDDVDLDLVAALQLAPRTPVNALAEVLDSSPSTVARRLSRLLTERLLRVVGRLDWPLITTENPRQVWITCEPGRSQEVARRLLELAEVQTLLLTTGSADIYCTVYPLLGTDIFDLLTHRLPGIPGVVSTESQLVLRAHTGGQSWRLHRLDDERTERLREHAVHVTQERRTSPDQLSELERRTLELMVANGRIPAADIARELDVSRSTAYRTAQSLLECGALQPRVEIEPTLLGYPLNALMSLTVLPQAIPALLDTLGNHRSARHVSMVAGSSSVIHYGVFRDEEDLAHFITTDLGAFPEVTTVNTCVGVRVLRRHWTARDGVRLGDRVNGLLARRAE</sequence>
<dbReference type="RefSeq" id="WP_344568013.1">
    <property type="nucleotide sequence ID" value="NZ_BAAARJ010000014.1"/>
</dbReference>
<dbReference type="InterPro" id="IPR002831">
    <property type="entry name" value="Tscrpt_reg_TrmB_N"/>
</dbReference>
<dbReference type="InterPro" id="IPR036388">
    <property type="entry name" value="WH-like_DNA-bd_sf"/>
</dbReference>
<feature type="domain" description="Transcription regulator AsnC/Lrp ligand binding" evidence="5">
    <location>
        <begin position="105"/>
        <end position="175"/>
    </location>
</feature>
<evidence type="ECO:0000256" key="1">
    <source>
        <dbReference type="ARBA" id="ARBA00023015"/>
    </source>
</evidence>
<evidence type="ECO:0000256" key="3">
    <source>
        <dbReference type="ARBA" id="ARBA00023163"/>
    </source>
</evidence>
<comment type="caution">
    <text evidence="8">The sequence shown here is derived from an EMBL/GenBank/DDBJ whole genome shotgun (WGS) entry which is preliminary data.</text>
</comment>
<keyword evidence="9" id="KW-1185">Reference proteome</keyword>
<dbReference type="Gene3D" id="1.10.10.10">
    <property type="entry name" value="Winged helix-like DNA-binding domain superfamily/Winged helix DNA-binding domain"/>
    <property type="match status" value="2"/>
</dbReference>
<gene>
    <name evidence="8" type="ORF">GCM10009863_43590</name>
</gene>
<evidence type="ECO:0000256" key="2">
    <source>
        <dbReference type="ARBA" id="ARBA00023125"/>
    </source>
</evidence>
<dbReference type="PANTHER" id="PTHR30154:SF34">
    <property type="entry name" value="TRANSCRIPTIONAL REGULATOR AZLB"/>
    <property type="match status" value="1"/>
</dbReference>